<dbReference type="EMBL" id="NAEP01000046">
    <property type="protein sequence ID" value="PDQ34747.1"/>
    <property type="molecule type" value="Genomic_DNA"/>
</dbReference>
<evidence type="ECO:0000313" key="2">
    <source>
        <dbReference type="Proteomes" id="UP000219994"/>
    </source>
</evidence>
<gene>
    <name evidence="1" type="ORF">B5766_09810</name>
</gene>
<reference evidence="2" key="1">
    <citation type="submission" date="2017-03" db="EMBL/GenBank/DDBJ databases">
        <authorList>
            <person name="Lund M.B."/>
        </authorList>
    </citation>
    <scope>NUCLEOTIDE SEQUENCE [LARGE SCALE GENOMIC DNA]</scope>
</reference>
<protein>
    <submittedName>
        <fullName evidence="1">Signal transduction histidine kinase</fullName>
    </submittedName>
</protein>
<evidence type="ECO:0000313" key="1">
    <source>
        <dbReference type="EMBL" id="PDQ34747.1"/>
    </source>
</evidence>
<dbReference type="Proteomes" id="UP000219994">
    <property type="component" value="Unassembled WGS sequence"/>
</dbReference>
<proteinExistence type="predicted"/>
<dbReference type="AlphaFoldDB" id="A0A2A6FPY8"/>
<dbReference type="GO" id="GO:0016301">
    <property type="term" value="F:kinase activity"/>
    <property type="evidence" value="ECO:0007669"/>
    <property type="project" value="UniProtKB-KW"/>
</dbReference>
<organism evidence="1 2">
    <name type="scientific">Candidatus Lumbricidiphila eiseniae</name>
    <dbReference type="NCBI Taxonomy" id="1969409"/>
    <lineage>
        <taxon>Bacteria</taxon>
        <taxon>Bacillati</taxon>
        <taxon>Actinomycetota</taxon>
        <taxon>Actinomycetes</taxon>
        <taxon>Micrococcales</taxon>
        <taxon>Microbacteriaceae</taxon>
        <taxon>Candidatus Lumbricidiphila</taxon>
    </lineage>
</organism>
<dbReference type="InterPro" id="IPR021408">
    <property type="entry name" value="DUF3046"/>
</dbReference>
<dbReference type="Pfam" id="PF11248">
    <property type="entry name" value="DUF3046"/>
    <property type="match status" value="1"/>
</dbReference>
<keyword evidence="1" id="KW-0808">Transferase</keyword>
<keyword evidence="1" id="KW-0418">Kinase</keyword>
<sequence>MKLSELQLAVEEEFGSAYGAVVLSDVVLAELGSRTAREALDRGIPAREVWLALCRAMDVPDSRRHGAGRRTPRPGVSL</sequence>
<comment type="caution">
    <text evidence="1">The sequence shown here is derived from an EMBL/GenBank/DDBJ whole genome shotgun (WGS) entry which is preliminary data.</text>
</comment>
<accession>A0A2A6FPY8</accession>
<name>A0A2A6FPY8_9MICO</name>